<dbReference type="GO" id="GO:0004067">
    <property type="term" value="F:asparaginase activity"/>
    <property type="evidence" value="ECO:0007669"/>
    <property type="project" value="UniProtKB-UniRule"/>
</dbReference>
<dbReference type="Proteomes" id="UP001150538">
    <property type="component" value="Unassembled WGS sequence"/>
</dbReference>
<dbReference type="PANTHER" id="PTHR11707">
    <property type="entry name" value="L-ASPARAGINASE"/>
    <property type="match status" value="1"/>
</dbReference>
<feature type="active site" evidence="4">
    <location>
        <position position="27"/>
    </location>
</feature>
<dbReference type="Pfam" id="PF17763">
    <property type="entry name" value="Asparaginase_C"/>
    <property type="match status" value="1"/>
</dbReference>
<evidence type="ECO:0000259" key="6">
    <source>
        <dbReference type="Pfam" id="PF17763"/>
    </source>
</evidence>
<dbReference type="SUPFAM" id="SSF48403">
    <property type="entry name" value="Ankyrin repeat"/>
    <property type="match status" value="1"/>
</dbReference>
<dbReference type="PIRSF" id="PIRSF500176">
    <property type="entry name" value="L_ASNase"/>
    <property type="match status" value="1"/>
</dbReference>
<feature type="domain" description="Asparaginase/glutaminase C-terminal" evidence="6">
    <location>
        <begin position="116"/>
        <end position="228"/>
    </location>
</feature>
<accession>A0A9W8DPC7</accession>
<dbReference type="EC" id="3.5.1.1" evidence="1"/>
<evidence type="ECO:0000256" key="1">
    <source>
        <dbReference type="ARBA" id="ARBA00012920"/>
    </source>
</evidence>
<dbReference type="PROSITE" id="PS00917">
    <property type="entry name" value="ASN_GLN_ASE_2"/>
    <property type="match status" value="1"/>
</dbReference>
<dbReference type="PRINTS" id="PR01415">
    <property type="entry name" value="ANKYRIN"/>
</dbReference>
<proteinExistence type="predicted"/>
<evidence type="ECO:0000256" key="3">
    <source>
        <dbReference type="PROSITE-ProRule" id="PRU00023"/>
    </source>
</evidence>
<dbReference type="InterPro" id="IPR036770">
    <property type="entry name" value="Ankyrin_rpt-contain_sf"/>
</dbReference>
<dbReference type="InterPro" id="IPR036152">
    <property type="entry name" value="Asp/glu_Ase-like_sf"/>
</dbReference>
<dbReference type="InterPro" id="IPR040919">
    <property type="entry name" value="Asparaginase_C"/>
</dbReference>
<organism evidence="7 8">
    <name type="scientific">Mycoemilia scoparia</name>
    <dbReference type="NCBI Taxonomy" id="417184"/>
    <lineage>
        <taxon>Eukaryota</taxon>
        <taxon>Fungi</taxon>
        <taxon>Fungi incertae sedis</taxon>
        <taxon>Zoopagomycota</taxon>
        <taxon>Kickxellomycotina</taxon>
        <taxon>Kickxellomycetes</taxon>
        <taxon>Kickxellales</taxon>
        <taxon>Kickxellaceae</taxon>
        <taxon>Mycoemilia</taxon>
    </lineage>
</organism>
<evidence type="ECO:0000256" key="4">
    <source>
        <dbReference type="PROSITE-ProRule" id="PRU10100"/>
    </source>
</evidence>
<dbReference type="InterPro" id="IPR037152">
    <property type="entry name" value="L-asparaginase_N_sf"/>
</dbReference>
<feature type="domain" description="L-asparaginase N-terminal" evidence="5">
    <location>
        <begin position="2"/>
        <end position="109"/>
    </location>
</feature>
<dbReference type="Gene3D" id="3.40.50.1170">
    <property type="entry name" value="L-asparaginase, N-terminal domain"/>
    <property type="match status" value="1"/>
</dbReference>
<dbReference type="Gene3D" id="3.40.50.40">
    <property type="match status" value="1"/>
</dbReference>
<keyword evidence="3" id="KW-0040">ANK repeat</keyword>
<dbReference type="InterPro" id="IPR027475">
    <property type="entry name" value="Asparaginase/glutaminase_AS2"/>
</dbReference>
<dbReference type="InterPro" id="IPR002110">
    <property type="entry name" value="Ankyrin_rpt"/>
</dbReference>
<feature type="repeat" description="ANK" evidence="3">
    <location>
        <begin position="391"/>
        <end position="423"/>
    </location>
</feature>
<dbReference type="Gene3D" id="1.25.40.20">
    <property type="entry name" value="Ankyrin repeat-containing domain"/>
    <property type="match status" value="1"/>
</dbReference>
<dbReference type="FunFam" id="3.40.50.40:FF:000001">
    <property type="entry name" value="L-asparaginase 1"/>
    <property type="match status" value="1"/>
</dbReference>
<dbReference type="PROSITE" id="PS51732">
    <property type="entry name" value="ASN_GLN_ASE_3"/>
    <property type="match status" value="1"/>
</dbReference>
<comment type="caution">
    <text evidence="7">The sequence shown here is derived from an EMBL/GenBank/DDBJ whole genome shotgun (WGS) entry which is preliminary data.</text>
</comment>
<dbReference type="PROSITE" id="PS50297">
    <property type="entry name" value="ANK_REP_REGION"/>
    <property type="match status" value="3"/>
</dbReference>
<dbReference type="InterPro" id="IPR027473">
    <property type="entry name" value="L-asparaginase_C"/>
</dbReference>
<dbReference type="EMBL" id="JANBPU010000079">
    <property type="protein sequence ID" value="KAJ1917161.1"/>
    <property type="molecule type" value="Genomic_DNA"/>
</dbReference>
<feature type="repeat" description="ANK" evidence="3">
    <location>
        <begin position="358"/>
        <end position="390"/>
    </location>
</feature>
<dbReference type="PANTHER" id="PTHR11707:SF28">
    <property type="entry name" value="60 KDA LYSOPHOSPHOLIPASE"/>
    <property type="match status" value="1"/>
</dbReference>
<evidence type="ECO:0000259" key="5">
    <source>
        <dbReference type="Pfam" id="PF00710"/>
    </source>
</evidence>
<dbReference type="SUPFAM" id="SSF53774">
    <property type="entry name" value="Glutaminase/Asparaginase"/>
    <property type="match status" value="1"/>
</dbReference>
<feature type="repeat" description="ANK" evidence="3">
    <location>
        <begin position="458"/>
        <end position="480"/>
    </location>
</feature>
<keyword evidence="8" id="KW-1185">Reference proteome</keyword>
<dbReference type="Pfam" id="PF12796">
    <property type="entry name" value="Ank_2"/>
    <property type="match status" value="2"/>
</dbReference>
<dbReference type="OrthoDB" id="542841at2759"/>
<dbReference type="SMART" id="SM00870">
    <property type="entry name" value="Asparaginase"/>
    <property type="match status" value="1"/>
</dbReference>
<dbReference type="InterPro" id="IPR006034">
    <property type="entry name" value="Asparaginase/glutaminase-like"/>
</dbReference>
<protein>
    <recommendedName>
        <fullName evidence="1">asparaginase</fullName>
        <ecNumber evidence="1">3.5.1.1</ecNumber>
    </recommendedName>
</protein>
<dbReference type="SMART" id="SM00248">
    <property type="entry name" value="ANK"/>
    <property type="match status" value="5"/>
</dbReference>
<evidence type="ECO:0000313" key="7">
    <source>
        <dbReference type="EMBL" id="KAJ1917161.1"/>
    </source>
</evidence>
<dbReference type="PRINTS" id="PR00139">
    <property type="entry name" value="ASNGLNASE"/>
</dbReference>
<gene>
    <name evidence="7" type="ORF">H4219_003351</name>
</gene>
<evidence type="ECO:0000313" key="8">
    <source>
        <dbReference type="Proteomes" id="UP001150538"/>
    </source>
</evidence>
<dbReference type="PROSITE" id="PS50088">
    <property type="entry name" value="ANK_REPEAT"/>
    <property type="match status" value="3"/>
</dbReference>
<reference evidence="7" key="1">
    <citation type="submission" date="2022-07" db="EMBL/GenBank/DDBJ databases">
        <title>Phylogenomic reconstructions and comparative analyses of Kickxellomycotina fungi.</title>
        <authorList>
            <person name="Reynolds N.K."/>
            <person name="Stajich J.E."/>
            <person name="Barry K."/>
            <person name="Grigoriev I.V."/>
            <person name="Crous P."/>
            <person name="Smith M.E."/>
        </authorList>
    </citation>
    <scope>NUCLEOTIDE SEQUENCE</scope>
    <source>
        <strain evidence="7">NBRC 100468</strain>
    </source>
</reference>
<dbReference type="GO" id="GO:0009066">
    <property type="term" value="P:aspartate family amino acid metabolic process"/>
    <property type="evidence" value="ECO:0007669"/>
    <property type="project" value="UniProtKB-ARBA"/>
</dbReference>
<dbReference type="InterPro" id="IPR027474">
    <property type="entry name" value="L-asparaginase_N"/>
</dbReference>
<sequence length="539" mass="59074">MKDWSKIVSDIERFYHRFDAFIILHGTDTMVYTASALSFMLENLGKPVILTGSQVPFSEVRNDAVENLLGALTIAGHFMIPEVSLATGEGGEVNWPDVMRPNAIQRFKAHKNMDCNVATLRLFPGITTAAIQAFLSPHIRGVVLETYGAGNAPDDRADLLAAFKEASDRGVIIVNVTQCFKGTVSDIYATARGLSEAGVVSGHDMTSECALTKLSFLLGLGLSPVECRVHMSRNLRGELTVPMPRQVPFLYNTSAKPATYIQFLARQILEDNYTSHHDHMADSLGRLTPGTLINAKQAATHASSSSLHIMTTQERDLLWRSFLPVMWCAAASTNDLQGMEMLLAITHNKYDVTCYDYNGKTPLHCAAREGSIPCTRFLLKQGASVHVLDNTGHTPLYFAVLSRNIGCVRLLVKADAHFNDAETKDWMQCLFGAVVKSDTEMINLLAEAGADFNHPGIEGGTALHLAVTRNQVDMVRALMSLPNINPNAKDYWGNTPLALAQKQIQLFKTTGMVYSEDIVTATEIFDILAPLTLNAQDSP</sequence>
<name>A0A9W8DPC7_9FUNG</name>
<dbReference type="Pfam" id="PF00710">
    <property type="entry name" value="Asparaginase"/>
    <property type="match status" value="1"/>
</dbReference>
<dbReference type="AlphaFoldDB" id="A0A9W8DPC7"/>
<keyword evidence="2" id="KW-0378">Hydrolase</keyword>
<dbReference type="PIRSF" id="PIRSF001220">
    <property type="entry name" value="L-ASNase_gatD"/>
    <property type="match status" value="1"/>
</dbReference>
<evidence type="ECO:0000256" key="2">
    <source>
        <dbReference type="ARBA" id="ARBA00022801"/>
    </source>
</evidence>